<name>A0A7Y7IUK0_9PROT</name>
<dbReference type="EMBL" id="JABXXP010000014">
    <property type="protein sequence ID" value="NVN10051.1"/>
    <property type="molecule type" value="Genomic_DNA"/>
</dbReference>
<proteinExistence type="predicted"/>
<comment type="caution">
    <text evidence="1">The sequence shown here is derived from an EMBL/GenBank/DDBJ whole genome shotgun (WGS) entry which is preliminary data.</text>
</comment>
<protein>
    <recommendedName>
        <fullName evidence="3">Asparagine synthetase B</fullName>
    </recommendedName>
</protein>
<evidence type="ECO:0008006" key="3">
    <source>
        <dbReference type="Google" id="ProtNLM"/>
    </source>
</evidence>
<dbReference type="AlphaFoldDB" id="A0A7Y7IUK0"/>
<dbReference type="Proteomes" id="UP000534870">
    <property type="component" value="Unassembled WGS sequence"/>
</dbReference>
<gene>
    <name evidence="1" type="ORF">HUK84_02605</name>
</gene>
<accession>A0A7Y7IUK0</accession>
<sequence>AEIASEPRVRALFARASERRARHAAWTLLFYALWHQIHLRGISSDGDVFSVLAA</sequence>
<feature type="non-terminal residue" evidence="1">
    <location>
        <position position="1"/>
    </location>
</feature>
<evidence type="ECO:0000313" key="1">
    <source>
        <dbReference type="EMBL" id="NVN10051.1"/>
    </source>
</evidence>
<evidence type="ECO:0000313" key="2">
    <source>
        <dbReference type="Proteomes" id="UP000534870"/>
    </source>
</evidence>
<organism evidence="1 2">
    <name type="scientific">Nguyenibacter vanlangensis</name>
    <dbReference type="NCBI Taxonomy" id="1216886"/>
    <lineage>
        <taxon>Bacteria</taxon>
        <taxon>Pseudomonadati</taxon>
        <taxon>Pseudomonadota</taxon>
        <taxon>Alphaproteobacteria</taxon>
        <taxon>Acetobacterales</taxon>
        <taxon>Acetobacteraceae</taxon>
        <taxon>Nguyenibacter</taxon>
    </lineage>
</organism>
<reference evidence="1 2" key="1">
    <citation type="submission" date="2020-06" db="EMBL/GenBank/DDBJ databases">
        <title>Description of novel acetic acid bacteria.</title>
        <authorList>
            <person name="Sombolestani A."/>
        </authorList>
    </citation>
    <scope>NUCLEOTIDE SEQUENCE [LARGE SCALE GENOMIC DNA]</scope>
    <source>
        <strain evidence="1 2">LMG 31431</strain>
    </source>
</reference>